<protein>
    <submittedName>
        <fullName evidence="1">Methyl-accepting chemotaxis protein</fullName>
    </submittedName>
</protein>
<evidence type="ECO:0000313" key="1">
    <source>
        <dbReference type="EMBL" id="MFJ1338936.1"/>
    </source>
</evidence>
<keyword evidence="2" id="KW-1185">Reference proteome</keyword>
<sequence>MLRNISIASRASIGFSLVVALTTLLGVFALNKLEGMRESTRQISDDWLPGVMILSHGAQNVQRIRALTLRIMISRDPMSLEQNYRKIDALKAETRDAMEQYEKTILVDEDRAMFQRFQAAEAAYMSLQTKVIDLSRKDKLDEARDIINGEMNPRADALSKALADLIELNNRGANGAAANSVEVFQSARSGVIGALVIVALASCVVAIGLIRSIVLPLRQSVQVAETVATGNLTTRIVVTGNDEPARLMGALATMQSNLRDTIMSIAESSNQLASAAEELSAVTEDACRGLHQQNGEIEQAATAVNEMTSAAEDVARNATSTADATRSSDLTAQQGRQQVLRTVEAIAELASGVTATAGEVENLAERVRDISQVVDVIRSVAEQTNLLALNAAIEAARAGEAGRGFAVVADEVRSLAHRTQSSTQEIEQLVTAIEGGTVLAVNAMKGSNTRARDTLEVAHAAGQALDQIASSFTQINERNLVIASAAEQQAQVAREVDGNLTTIRDLAAQTAAGATQTTAASQELSRLAVSLNGLVSKFSV</sequence>
<gene>
    <name evidence="1" type="ORF">ACIKP7_12470</name>
</gene>
<dbReference type="Proteomes" id="UP001615411">
    <property type="component" value="Unassembled WGS sequence"/>
</dbReference>
<dbReference type="EMBL" id="JBIUGF010000033">
    <property type="protein sequence ID" value="MFJ1338936.1"/>
    <property type="molecule type" value="Genomic_DNA"/>
</dbReference>
<comment type="caution">
    <text evidence="1">The sequence shown here is derived from an EMBL/GenBank/DDBJ whole genome shotgun (WGS) entry which is preliminary data.</text>
</comment>
<organism evidence="1 2">
    <name type="scientific">Pseudomonas caricapapayae</name>
    <dbReference type="NCBI Taxonomy" id="46678"/>
    <lineage>
        <taxon>Bacteria</taxon>
        <taxon>Pseudomonadati</taxon>
        <taxon>Pseudomonadota</taxon>
        <taxon>Gammaproteobacteria</taxon>
        <taxon>Pseudomonadales</taxon>
        <taxon>Pseudomonadaceae</taxon>
        <taxon>Pseudomonas</taxon>
    </lineage>
</organism>
<name>A0ACC7LV21_9PSED</name>
<proteinExistence type="predicted"/>
<evidence type="ECO:0000313" key="2">
    <source>
        <dbReference type="Proteomes" id="UP001615411"/>
    </source>
</evidence>
<accession>A0ACC7LV21</accession>
<reference evidence="1" key="1">
    <citation type="submission" date="2024-10" db="EMBL/GenBank/DDBJ databases">
        <title>Aeromonas and Pseudomonas from the Cagarras Archipelago, Rio de Janeiro, Brazil.</title>
        <authorList>
            <person name="Canellas A.L.B."/>
            <person name="Laport M.S."/>
        </authorList>
    </citation>
    <scope>NUCLEOTIDE SEQUENCE</scope>
    <source>
        <strain evidence="1">ACP-7</strain>
    </source>
</reference>